<evidence type="ECO:0000256" key="5">
    <source>
        <dbReference type="ARBA" id="ARBA00023136"/>
    </source>
</evidence>
<dbReference type="AlphaFoldDB" id="A0A317MXF5"/>
<dbReference type="Gene3D" id="1.20.1510.10">
    <property type="entry name" value="Cation efflux protein transmembrane domain"/>
    <property type="match status" value="1"/>
</dbReference>
<keyword evidence="2" id="KW-0813">Transport</keyword>
<evidence type="ECO:0000256" key="3">
    <source>
        <dbReference type="ARBA" id="ARBA00022692"/>
    </source>
</evidence>
<dbReference type="OrthoDB" id="9799649at2"/>
<keyword evidence="9" id="KW-1185">Reference proteome</keyword>
<reference evidence="8 9" key="1">
    <citation type="submission" date="2018-05" db="EMBL/GenBank/DDBJ databases">
        <title>Genomic Encyclopedia of Type Strains, Phase IV (KMG-IV): sequencing the most valuable type-strain genomes for metagenomic binning, comparative biology and taxonomic classification.</title>
        <authorList>
            <person name="Goeker M."/>
        </authorList>
    </citation>
    <scope>NUCLEOTIDE SEQUENCE [LARGE SCALE GENOMIC DNA]</scope>
    <source>
        <strain evidence="8 9">DSM 23606</strain>
    </source>
</reference>
<evidence type="ECO:0000256" key="1">
    <source>
        <dbReference type="ARBA" id="ARBA00004141"/>
    </source>
</evidence>
<feature type="transmembrane region" description="Helical" evidence="6">
    <location>
        <begin position="154"/>
        <end position="171"/>
    </location>
</feature>
<dbReference type="EMBL" id="QGTJ01000003">
    <property type="protein sequence ID" value="PWV63208.1"/>
    <property type="molecule type" value="Genomic_DNA"/>
</dbReference>
<keyword evidence="3 6" id="KW-0812">Transmembrane</keyword>
<dbReference type="SUPFAM" id="SSF161111">
    <property type="entry name" value="Cation efflux protein transmembrane domain-like"/>
    <property type="match status" value="1"/>
</dbReference>
<dbReference type="InterPro" id="IPR058533">
    <property type="entry name" value="Cation_efflux_TM"/>
</dbReference>
<dbReference type="GO" id="GO:0006829">
    <property type="term" value="P:zinc ion transport"/>
    <property type="evidence" value="ECO:0007669"/>
    <property type="project" value="UniProtKB-KW"/>
</dbReference>
<gene>
    <name evidence="8" type="ORF">C7443_103133</name>
</gene>
<dbReference type="GO" id="GO:0008324">
    <property type="term" value="F:monoatomic cation transmembrane transporter activity"/>
    <property type="evidence" value="ECO:0007669"/>
    <property type="project" value="InterPro"/>
</dbReference>
<dbReference type="InterPro" id="IPR027469">
    <property type="entry name" value="Cation_efflux_TMD_sf"/>
</dbReference>
<dbReference type="PANTHER" id="PTHR43840:SF15">
    <property type="entry name" value="MITOCHONDRIAL METAL TRANSPORTER 1-RELATED"/>
    <property type="match status" value="1"/>
</dbReference>
<dbReference type="Proteomes" id="UP000246569">
    <property type="component" value="Unassembled WGS sequence"/>
</dbReference>
<accession>A0A317MXF5</accession>
<keyword evidence="5 6" id="KW-0472">Membrane</keyword>
<dbReference type="GO" id="GO:0006826">
    <property type="term" value="P:iron ion transport"/>
    <property type="evidence" value="ECO:0007669"/>
    <property type="project" value="UniProtKB-KW"/>
</dbReference>
<feature type="transmembrane region" description="Helical" evidence="6">
    <location>
        <begin position="61"/>
        <end position="79"/>
    </location>
</feature>
<keyword evidence="4 6" id="KW-1133">Transmembrane helix</keyword>
<evidence type="ECO:0000256" key="6">
    <source>
        <dbReference type="SAM" id="Phobius"/>
    </source>
</evidence>
<evidence type="ECO:0000256" key="4">
    <source>
        <dbReference type="ARBA" id="ARBA00022989"/>
    </source>
</evidence>
<dbReference type="Pfam" id="PF01545">
    <property type="entry name" value="Cation_efflux"/>
    <property type="match status" value="1"/>
</dbReference>
<dbReference type="PANTHER" id="PTHR43840">
    <property type="entry name" value="MITOCHONDRIAL METAL TRANSPORTER 1-RELATED"/>
    <property type="match status" value="1"/>
</dbReference>
<feature type="domain" description="Cation efflux protein transmembrane" evidence="7">
    <location>
        <begin position="24"/>
        <end position="202"/>
    </location>
</feature>
<feature type="transmembrane region" description="Helical" evidence="6">
    <location>
        <begin position="23"/>
        <end position="41"/>
    </location>
</feature>
<sequence length="213" mass="21939">MSACCCNTPSPNAQGPSPRYRRVLWIALFANAAMFVVELIAGARAGSTSLLADALDFFGDAANYGVSLWVLGASLLWRARASIAKALTMGAFGLGVLGSTLWHLLAGGVPQAETMGVVGLLALATNVGVAALLYAWREGDSNMRSVWLCSRNDAFGNLAVIAAAAGVFGTGSAWPDLLVATIIASLALSACIQVLRHARQELATPATVSACGD</sequence>
<evidence type="ECO:0000259" key="7">
    <source>
        <dbReference type="Pfam" id="PF01545"/>
    </source>
</evidence>
<name>A0A317MXF5_9GAMM</name>
<comment type="caution">
    <text evidence="8">The sequence shown here is derived from an EMBL/GenBank/DDBJ whole genome shotgun (WGS) entry which is preliminary data.</text>
</comment>
<dbReference type="GO" id="GO:0016020">
    <property type="term" value="C:membrane"/>
    <property type="evidence" value="ECO:0007669"/>
    <property type="project" value="UniProtKB-SubCell"/>
</dbReference>
<dbReference type="InterPro" id="IPR050291">
    <property type="entry name" value="CDF_Transporter"/>
</dbReference>
<feature type="transmembrane region" description="Helical" evidence="6">
    <location>
        <begin position="86"/>
        <end position="105"/>
    </location>
</feature>
<comment type="subcellular location">
    <subcellularLocation>
        <location evidence="1">Membrane</location>
        <topology evidence="1">Multi-pass membrane protein</topology>
    </subcellularLocation>
</comment>
<feature type="transmembrane region" description="Helical" evidence="6">
    <location>
        <begin position="117"/>
        <end position="134"/>
    </location>
</feature>
<dbReference type="RefSeq" id="WP_110017718.1">
    <property type="nucleotide sequence ID" value="NZ_QGTJ01000003.1"/>
</dbReference>
<evidence type="ECO:0000256" key="2">
    <source>
        <dbReference type="ARBA" id="ARBA00022448"/>
    </source>
</evidence>
<organism evidence="8 9">
    <name type="scientific">Plasticicumulans acidivorans</name>
    <dbReference type="NCBI Taxonomy" id="886464"/>
    <lineage>
        <taxon>Bacteria</taxon>
        <taxon>Pseudomonadati</taxon>
        <taxon>Pseudomonadota</taxon>
        <taxon>Gammaproteobacteria</taxon>
        <taxon>Candidatus Competibacteraceae</taxon>
        <taxon>Plasticicumulans</taxon>
    </lineage>
</organism>
<evidence type="ECO:0000313" key="8">
    <source>
        <dbReference type="EMBL" id="PWV63208.1"/>
    </source>
</evidence>
<proteinExistence type="predicted"/>
<protein>
    <submittedName>
        <fullName evidence="8">Co/Zn/Cd efflux system component</fullName>
    </submittedName>
</protein>
<feature type="transmembrane region" description="Helical" evidence="6">
    <location>
        <begin position="177"/>
        <end position="195"/>
    </location>
</feature>
<evidence type="ECO:0000313" key="9">
    <source>
        <dbReference type="Proteomes" id="UP000246569"/>
    </source>
</evidence>